<organism evidence="4 5">
    <name type="scientific">Piscinibacter gummiphilus</name>
    <dbReference type="NCBI Taxonomy" id="946333"/>
    <lineage>
        <taxon>Bacteria</taxon>
        <taxon>Pseudomonadati</taxon>
        <taxon>Pseudomonadota</taxon>
        <taxon>Betaproteobacteria</taxon>
        <taxon>Burkholderiales</taxon>
        <taxon>Sphaerotilaceae</taxon>
        <taxon>Piscinibacter</taxon>
    </lineage>
</organism>
<dbReference type="Proteomes" id="UP001303946">
    <property type="component" value="Chromosome"/>
</dbReference>
<evidence type="ECO:0000313" key="4">
    <source>
        <dbReference type="EMBL" id="WOB09057.1"/>
    </source>
</evidence>
<dbReference type="Pfam" id="PF12833">
    <property type="entry name" value="HTH_18"/>
    <property type="match status" value="1"/>
</dbReference>
<dbReference type="EMBL" id="CP136336">
    <property type="protein sequence ID" value="WOB09057.1"/>
    <property type="molecule type" value="Genomic_DNA"/>
</dbReference>
<dbReference type="InterPro" id="IPR029062">
    <property type="entry name" value="Class_I_gatase-like"/>
</dbReference>
<dbReference type="InterPro" id="IPR002818">
    <property type="entry name" value="DJ-1/PfpI"/>
</dbReference>
<dbReference type="InterPro" id="IPR018060">
    <property type="entry name" value="HTH_AraC"/>
</dbReference>
<name>A0ABZ0D1E7_9BURK</name>
<protein>
    <submittedName>
        <fullName evidence="4">Helix-turn-helix domain-containing protein</fullName>
    </submittedName>
</protein>
<feature type="domain" description="HTH araC/xylS-type" evidence="3">
    <location>
        <begin position="229"/>
        <end position="326"/>
    </location>
</feature>
<dbReference type="InterPro" id="IPR009057">
    <property type="entry name" value="Homeodomain-like_sf"/>
</dbReference>
<dbReference type="RefSeq" id="WP_316702017.1">
    <property type="nucleotide sequence ID" value="NZ_CP136336.1"/>
</dbReference>
<dbReference type="InterPro" id="IPR052158">
    <property type="entry name" value="INH-QAR"/>
</dbReference>
<evidence type="ECO:0000313" key="5">
    <source>
        <dbReference type="Proteomes" id="UP001303946"/>
    </source>
</evidence>
<reference evidence="4 5" key="1">
    <citation type="submission" date="2023-10" db="EMBL/GenBank/DDBJ databases">
        <title>Bacteria for the degradation of biodegradable plastic PBAT(Polybutylene adipate terephthalate).</title>
        <authorList>
            <person name="Weon H.-Y."/>
            <person name="Yeon J."/>
        </authorList>
    </citation>
    <scope>NUCLEOTIDE SEQUENCE [LARGE SCALE GENOMIC DNA]</scope>
    <source>
        <strain evidence="4 5">SBD 7-3</strain>
    </source>
</reference>
<gene>
    <name evidence="4" type="ORF">RXV79_03130</name>
</gene>
<dbReference type="SMART" id="SM00342">
    <property type="entry name" value="HTH_ARAC"/>
    <property type="match status" value="1"/>
</dbReference>
<keyword evidence="1" id="KW-0805">Transcription regulation</keyword>
<dbReference type="Gene3D" id="1.10.10.60">
    <property type="entry name" value="Homeodomain-like"/>
    <property type="match status" value="1"/>
</dbReference>
<evidence type="ECO:0000256" key="1">
    <source>
        <dbReference type="ARBA" id="ARBA00023015"/>
    </source>
</evidence>
<dbReference type="SUPFAM" id="SSF52317">
    <property type="entry name" value="Class I glutamine amidotransferase-like"/>
    <property type="match status" value="1"/>
</dbReference>
<dbReference type="PROSITE" id="PS01124">
    <property type="entry name" value="HTH_ARAC_FAMILY_2"/>
    <property type="match status" value="1"/>
</dbReference>
<dbReference type="PANTHER" id="PTHR43130:SF3">
    <property type="entry name" value="HTH-TYPE TRANSCRIPTIONAL REGULATOR RV1931C"/>
    <property type="match status" value="1"/>
</dbReference>
<evidence type="ECO:0000259" key="3">
    <source>
        <dbReference type="PROSITE" id="PS01124"/>
    </source>
</evidence>
<keyword evidence="2" id="KW-0804">Transcription</keyword>
<keyword evidence="5" id="KW-1185">Reference proteome</keyword>
<dbReference type="Pfam" id="PF01965">
    <property type="entry name" value="DJ-1_PfpI"/>
    <property type="match status" value="1"/>
</dbReference>
<sequence>MIDVLIVVPPRSLLLDVAGPAEAFRLANQQLERQGEAARFRLRFAGPRAEATTSVGLPLAQLEPLPKTLPRPTWLLLVGQSSDTLRTPDAASRATIDWLQRDMRPLLAQRDTPHRLLTVCAGTLMAARAGLLDGRRCTTHHDYLAMLRTLAPAAEVVDNRVFVVDGTVASSAGVTAGIDLALHLIADACGDAVAAAVAKTMVVYLRRTPQDPELSPLLAHRHHLHPALHRAQDAVCERPEAEWTLESLADAAHVTSRHLLRLFAEHATVSPMVYVEKIRLERARQALQRGASVTRAAEAAGFTSDLQLRRAWGRHFSGTPRAARLSS</sequence>
<accession>A0ABZ0D1E7</accession>
<dbReference type="SUPFAM" id="SSF46689">
    <property type="entry name" value="Homeodomain-like"/>
    <property type="match status" value="1"/>
</dbReference>
<dbReference type="Gene3D" id="3.40.50.880">
    <property type="match status" value="1"/>
</dbReference>
<dbReference type="PANTHER" id="PTHR43130">
    <property type="entry name" value="ARAC-FAMILY TRANSCRIPTIONAL REGULATOR"/>
    <property type="match status" value="1"/>
</dbReference>
<evidence type="ECO:0000256" key="2">
    <source>
        <dbReference type="ARBA" id="ARBA00023163"/>
    </source>
</evidence>
<proteinExistence type="predicted"/>